<evidence type="ECO:0000313" key="1">
    <source>
        <dbReference type="EMBL" id="ABK98482.1"/>
    </source>
</evidence>
<dbReference type="RefSeq" id="WP_011734794.1">
    <property type="nucleotide sequence ID" value="NC_008609.1"/>
</dbReference>
<dbReference type="Pfam" id="PF10050">
    <property type="entry name" value="DUF2284"/>
    <property type="match status" value="1"/>
</dbReference>
<organism evidence="1 2">
    <name type="scientific">Pelobacter propionicus (strain DSM 2379 / NBRC 103807 / OttBd1)</name>
    <dbReference type="NCBI Taxonomy" id="338966"/>
    <lineage>
        <taxon>Bacteria</taxon>
        <taxon>Pseudomonadati</taxon>
        <taxon>Thermodesulfobacteriota</taxon>
        <taxon>Desulfuromonadia</taxon>
        <taxon>Desulfuromonadales</taxon>
        <taxon>Desulfuromonadaceae</taxon>
        <taxon>Pelobacter</taxon>
    </lineage>
</organism>
<proteinExistence type="predicted"/>
<evidence type="ECO:0000313" key="2">
    <source>
        <dbReference type="Proteomes" id="UP000006732"/>
    </source>
</evidence>
<sequence>MENSHDSLQELIEKAFELGVSDARIIPAPSIVVEDRFPEMCASPQCPGYGQGPGCPPHVMKPAEFRELLSRYEHALVFKIDAPTELLLGEERHGVARRVHEIAATIERLAREKGYADPRGFAAGSCKMIFCADRESCVVLEKGGECRFPDKARASLSGIGVNFEELCKAVGWRFQIITRDTASDEVPMGMMAGMVLIG</sequence>
<reference evidence="1 2" key="1">
    <citation type="submission" date="2006-10" db="EMBL/GenBank/DDBJ databases">
        <title>Complete sequence of chromosome of Pelobacter propionicus DSM 2379.</title>
        <authorList>
            <consortium name="US DOE Joint Genome Institute"/>
            <person name="Copeland A."/>
            <person name="Lucas S."/>
            <person name="Lapidus A."/>
            <person name="Barry K."/>
            <person name="Detter J.C."/>
            <person name="Glavina del Rio T."/>
            <person name="Hammon N."/>
            <person name="Israni S."/>
            <person name="Dalin E."/>
            <person name="Tice H."/>
            <person name="Pitluck S."/>
            <person name="Saunders E."/>
            <person name="Brettin T."/>
            <person name="Bruce D."/>
            <person name="Han C."/>
            <person name="Tapia R."/>
            <person name="Schmutz J."/>
            <person name="Larimer F."/>
            <person name="Land M."/>
            <person name="Hauser L."/>
            <person name="Kyrpides N."/>
            <person name="Kim E."/>
            <person name="Lovley D."/>
            <person name="Richardson P."/>
        </authorList>
    </citation>
    <scope>NUCLEOTIDE SEQUENCE [LARGE SCALE GENOMIC DNA]</scope>
    <source>
        <strain evidence="2">DSM 2379 / NBRC 103807 / OttBd1</strain>
    </source>
</reference>
<dbReference type="KEGG" id="ppd:Ppro_0853"/>
<keyword evidence="2" id="KW-1185">Reference proteome</keyword>
<dbReference type="eggNOG" id="COG5423">
    <property type="taxonomic scope" value="Bacteria"/>
</dbReference>
<dbReference type="Proteomes" id="UP000006732">
    <property type="component" value="Chromosome"/>
</dbReference>
<dbReference type="STRING" id="338966.Ppro_0853"/>
<dbReference type="EMBL" id="CP000482">
    <property type="protein sequence ID" value="ABK98482.1"/>
    <property type="molecule type" value="Genomic_DNA"/>
</dbReference>
<dbReference type="HOGENOM" id="CLU_097790_0_0_7"/>
<protein>
    <submittedName>
        <fullName evidence="1">Metal-binding protein-like protein</fullName>
    </submittedName>
</protein>
<accession>A1AMB2</accession>
<dbReference type="OrthoDB" id="5420534at2"/>
<gene>
    <name evidence="1" type="ordered locus">Ppro_0853</name>
</gene>
<name>A1AMB2_PELPD</name>
<dbReference type="InterPro" id="IPR019271">
    <property type="entry name" value="DUF2284_metal-binding"/>
</dbReference>
<dbReference type="AlphaFoldDB" id="A1AMB2"/>